<protein>
    <recommendedName>
        <fullName evidence="4">(Na+)-NQR maturation NqrM</fullName>
    </recommendedName>
</protein>
<feature type="compositionally biased region" description="Basic and acidic residues" evidence="1">
    <location>
        <begin position="74"/>
        <end position="90"/>
    </location>
</feature>
<evidence type="ECO:0008006" key="4">
    <source>
        <dbReference type="Google" id="ProtNLM"/>
    </source>
</evidence>
<proteinExistence type="predicted"/>
<feature type="region of interest" description="Disordered" evidence="1">
    <location>
        <begin position="64"/>
        <end position="90"/>
    </location>
</feature>
<dbReference type="EMBL" id="CAADFF010000094">
    <property type="protein sequence ID" value="VFJ97067.1"/>
    <property type="molecule type" value="Genomic_DNA"/>
</dbReference>
<gene>
    <name evidence="2" type="ORF">BECKLFY1418B_GA0070995_109410</name>
    <name evidence="3" type="ORF">BECKLFY1418C_GA0070996_110011</name>
</gene>
<name>A0A450UX21_9GAMM</name>
<dbReference type="EMBL" id="CAADFN010000100">
    <property type="protein sequence ID" value="VFK21709.1"/>
    <property type="molecule type" value="Genomic_DNA"/>
</dbReference>
<organism evidence="2">
    <name type="scientific">Candidatus Kentrum sp. LFY</name>
    <dbReference type="NCBI Taxonomy" id="2126342"/>
    <lineage>
        <taxon>Bacteria</taxon>
        <taxon>Pseudomonadati</taxon>
        <taxon>Pseudomonadota</taxon>
        <taxon>Gammaproteobacteria</taxon>
        <taxon>Candidatus Kentrum</taxon>
    </lineage>
</organism>
<dbReference type="AlphaFoldDB" id="A0A450UX21"/>
<accession>A0A450UX21</accession>
<evidence type="ECO:0000256" key="1">
    <source>
        <dbReference type="SAM" id="MobiDB-lite"/>
    </source>
</evidence>
<reference evidence="2" key="1">
    <citation type="submission" date="2019-02" db="EMBL/GenBank/DDBJ databases">
        <authorList>
            <person name="Gruber-Vodicka R. H."/>
            <person name="Seah K. B. B."/>
        </authorList>
    </citation>
    <scope>NUCLEOTIDE SEQUENCE</scope>
    <source>
        <strain evidence="3">BECK_BY7</strain>
        <strain evidence="2">BECK_M7</strain>
    </source>
</reference>
<sequence>MKTFLVSFLLILLAVTGMAIGILFGGPERRIRGSCGGIAKVPGMEGNCCGACRRDPAPDEAKAVEANNLSPRISEGREDTRQGDVKSHGK</sequence>
<evidence type="ECO:0000313" key="2">
    <source>
        <dbReference type="EMBL" id="VFJ97067.1"/>
    </source>
</evidence>
<evidence type="ECO:0000313" key="3">
    <source>
        <dbReference type="EMBL" id="VFK21709.1"/>
    </source>
</evidence>